<dbReference type="Gene3D" id="3.40.630.30">
    <property type="match status" value="1"/>
</dbReference>
<gene>
    <name evidence="4" type="ORF">NS184_04850</name>
</gene>
<dbReference type="PANTHER" id="PTHR43877:SF2">
    <property type="entry name" value="AMINOALKYLPHOSPHONATE N-ACETYLTRANSFERASE-RELATED"/>
    <property type="match status" value="1"/>
</dbReference>
<dbReference type="PATRIC" id="fig|33881.3.peg.1243"/>
<evidence type="ECO:0000256" key="2">
    <source>
        <dbReference type="ARBA" id="ARBA00023315"/>
    </source>
</evidence>
<dbReference type="InterPro" id="IPR050832">
    <property type="entry name" value="Bact_Acetyltransf"/>
</dbReference>
<sequence length="166" mass="18067">MRGSFFVITIERVGWDDPRGVALRATMDEEMHERYGSANAAEDPAVTAERDRVLTVDPADVITSLLAVDEDGTPLGHIAVRRLGDEVELKRLIVLSAARGKGAATALLAEGEQVAREQGAARVILQTGDKQPEAVALYRKTGWGRIPVYAPYAETMPWSFCFAKAL</sequence>
<proteinExistence type="predicted"/>
<name>A0A175RZ58_9MICO</name>
<keyword evidence="1" id="KW-0808">Transferase</keyword>
<dbReference type="EMBL" id="LDQC01000026">
    <property type="protein sequence ID" value="KTR08847.1"/>
    <property type="molecule type" value="Genomic_DNA"/>
</dbReference>
<protein>
    <recommendedName>
        <fullName evidence="3">N-acetyltransferase domain-containing protein</fullName>
    </recommendedName>
</protein>
<evidence type="ECO:0000313" key="5">
    <source>
        <dbReference type="Proteomes" id="UP000078252"/>
    </source>
</evidence>
<evidence type="ECO:0000259" key="3">
    <source>
        <dbReference type="PROSITE" id="PS51186"/>
    </source>
</evidence>
<keyword evidence="2" id="KW-0012">Acyltransferase</keyword>
<dbReference type="PANTHER" id="PTHR43877">
    <property type="entry name" value="AMINOALKYLPHOSPHONATE N-ACETYLTRANSFERASE-RELATED-RELATED"/>
    <property type="match status" value="1"/>
</dbReference>
<accession>A0A175RZ58</accession>
<dbReference type="InterPro" id="IPR000182">
    <property type="entry name" value="GNAT_dom"/>
</dbReference>
<dbReference type="InterPro" id="IPR016181">
    <property type="entry name" value="Acyl_CoA_acyltransferase"/>
</dbReference>
<dbReference type="AlphaFoldDB" id="A0A175RZ58"/>
<feature type="domain" description="N-acetyltransferase" evidence="3">
    <location>
        <begin position="21"/>
        <end position="166"/>
    </location>
</feature>
<dbReference type="GO" id="GO:0016747">
    <property type="term" value="F:acyltransferase activity, transferring groups other than amino-acyl groups"/>
    <property type="evidence" value="ECO:0007669"/>
    <property type="project" value="InterPro"/>
</dbReference>
<evidence type="ECO:0000313" key="4">
    <source>
        <dbReference type="EMBL" id="KTR08847.1"/>
    </source>
</evidence>
<dbReference type="STRING" id="33881.NS184_04850"/>
<reference evidence="4 5" key="1">
    <citation type="journal article" date="2016" name="Front. Microbiol.">
        <title>Genomic Resource of Rice Seed Associated Bacteria.</title>
        <authorList>
            <person name="Midha S."/>
            <person name="Bansal K."/>
            <person name="Sharma S."/>
            <person name="Kumar N."/>
            <person name="Patil P.P."/>
            <person name="Chaudhry V."/>
            <person name="Patil P.B."/>
        </authorList>
    </citation>
    <scope>NUCLEOTIDE SEQUENCE [LARGE SCALE GENOMIC DNA]</scope>
    <source>
        <strain evidence="4 5">NS184</strain>
    </source>
</reference>
<dbReference type="Proteomes" id="UP000078252">
    <property type="component" value="Unassembled WGS sequence"/>
</dbReference>
<comment type="caution">
    <text evidence="4">The sequence shown here is derived from an EMBL/GenBank/DDBJ whole genome shotgun (WGS) entry which is preliminary data.</text>
</comment>
<dbReference type="Pfam" id="PF00583">
    <property type="entry name" value="Acetyltransf_1"/>
    <property type="match status" value="1"/>
</dbReference>
<dbReference type="SUPFAM" id="SSF55729">
    <property type="entry name" value="Acyl-CoA N-acyltransferases (Nat)"/>
    <property type="match status" value="1"/>
</dbReference>
<dbReference type="PROSITE" id="PS51186">
    <property type="entry name" value="GNAT"/>
    <property type="match status" value="1"/>
</dbReference>
<evidence type="ECO:0000256" key="1">
    <source>
        <dbReference type="ARBA" id="ARBA00022679"/>
    </source>
</evidence>
<dbReference type="CDD" id="cd04301">
    <property type="entry name" value="NAT_SF"/>
    <property type="match status" value="1"/>
</dbReference>
<organism evidence="4 5">
    <name type="scientific">Curtobacterium luteum</name>
    <dbReference type="NCBI Taxonomy" id="33881"/>
    <lineage>
        <taxon>Bacteria</taxon>
        <taxon>Bacillati</taxon>
        <taxon>Actinomycetota</taxon>
        <taxon>Actinomycetes</taxon>
        <taxon>Micrococcales</taxon>
        <taxon>Microbacteriaceae</taxon>
        <taxon>Curtobacterium</taxon>
    </lineage>
</organism>